<dbReference type="GO" id="GO:0008270">
    <property type="term" value="F:zinc ion binding"/>
    <property type="evidence" value="ECO:0007669"/>
    <property type="project" value="UniProtKB-KW"/>
</dbReference>
<dbReference type="SMART" id="SM01328">
    <property type="entry name" value="zf-3CxxC"/>
    <property type="match status" value="1"/>
</dbReference>
<comment type="caution">
    <text evidence="5">The sequence shown here is derived from an EMBL/GenBank/DDBJ whole genome shotgun (WGS) entry which is preliminary data.</text>
</comment>
<dbReference type="OrthoDB" id="10038672at2759"/>
<organism evidence="5 6">
    <name type="scientific">Ambispora gerdemannii</name>
    <dbReference type="NCBI Taxonomy" id="144530"/>
    <lineage>
        <taxon>Eukaryota</taxon>
        <taxon>Fungi</taxon>
        <taxon>Fungi incertae sedis</taxon>
        <taxon>Mucoromycota</taxon>
        <taxon>Glomeromycotina</taxon>
        <taxon>Glomeromycetes</taxon>
        <taxon>Archaeosporales</taxon>
        <taxon>Ambisporaceae</taxon>
        <taxon>Ambispora</taxon>
    </lineage>
</organism>
<dbReference type="Proteomes" id="UP000789831">
    <property type="component" value="Unassembled WGS sequence"/>
</dbReference>
<evidence type="ECO:0000259" key="4">
    <source>
        <dbReference type="SMART" id="SM01328"/>
    </source>
</evidence>
<keyword evidence="2" id="KW-0863">Zinc-finger</keyword>
<keyword evidence="1" id="KW-0479">Metal-binding</keyword>
<dbReference type="EMBL" id="CAJVPL010000117">
    <property type="protein sequence ID" value="CAG8449465.1"/>
    <property type="molecule type" value="Genomic_DNA"/>
</dbReference>
<reference evidence="5" key="1">
    <citation type="submission" date="2021-06" db="EMBL/GenBank/DDBJ databases">
        <authorList>
            <person name="Kallberg Y."/>
            <person name="Tangrot J."/>
            <person name="Rosling A."/>
        </authorList>
    </citation>
    <scope>NUCLEOTIDE SEQUENCE</scope>
    <source>
        <strain evidence="5">MT106</strain>
    </source>
</reference>
<keyword evidence="3" id="KW-0862">Zinc</keyword>
<dbReference type="AlphaFoldDB" id="A0A9N8VGX4"/>
<accession>A0A9N8VGX4</accession>
<name>A0A9N8VGX4_9GLOM</name>
<keyword evidence="6" id="KW-1185">Reference proteome</keyword>
<evidence type="ECO:0000313" key="5">
    <source>
        <dbReference type="EMBL" id="CAG8449465.1"/>
    </source>
</evidence>
<evidence type="ECO:0000256" key="2">
    <source>
        <dbReference type="ARBA" id="ARBA00022771"/>
    </source>
</evidence>
<evidence type="ECO:0000256" key="1">
    <source>
        <dbReference type="ARBA" id="ARBA00022723"/>
    </source>
</evidence>
<evidence type="ECO:0000313" key="6">
    <source>
        <dbReference type="Proteomes" id="UP000789831"/>
    </source>
</evidence>
<dbReference type="InterPro" id="IPR027377">
    <property type="entry name" value="ZAR1/RTP1-5-like_Znf-3CxxC"/>
</dbReference>
<dbReference type="Pfam" id="PF13695">
    <property type="entry name" value="Zn_ribbon_3CxxC"/>
    <property type="match status" value="1"/>
</dbReference>
<sequence length="188" mass="22276">MRNIVEILLSSDKCEKIYGNWTCSSCSHSWQKRYNKKELEEWLRKPSNDDVEDFFTKDCRKCGNEKMLDIFCLHMLRPGARKKTLKIEIIFRLEWNKYYRVFGSWQCQNCNREWASAHTYISLQKFIEGSKLEEEDYYVQKCKTKKCRNEGIITQYKPLNKSLGGFVEKKPHIAKLCAKCMGGNLCVL</sequence>
<feature type="domain" description="3CxxC-type" evidence="4">
    <location>
        <begin position="100"/>
        <end position="183"/>
    </location>
</feature>
<gene>
    <name evidence="5" type="ORF">AGERDE_LOCUS1635</name>
</gene>
<proteinExistence type="predicted"/>
<protein>
    <submittedName>
        <fullName evidence="5">6127_t:CDS:1</fullName>
    </submittedName>
</protein>
<evidence type="ECO:0000256" key="3">
    <source>
        <dbReference type="ARBA" id="ARBA00022833"/>
    </source>
</evidence>